<dbReference type="EMBL" id="PDUD01000009">
    <property type="protein sequence ID" value="PHN07684.1"/>
    <property type="molecule type" value="Genomic_DNA"/>
</dbReference>
<name>A0A2D0NGP9_FLAN2</name>
<dbReference type="Proteomes" id="UP000223913">
    <property type="component" value="Unassembled WGS sequence"/>
</dbReference>
<keyword evidence="2" id="KW-1185">Reference proteome</keyword>
<protein>
    <submittedName>
        <fullName evidence="1">Uncharacterized protein</fullName>
    </submittedName>
</protein>
<proteinExistence type="predicted"/>
<comment type="caution">
    <text evidence="1">The sequence shown here is derived from an EMBL/GenBank/DDBJ whole genome shotgun (WGS) entry which is preliminary data.</text>
</comment>
<evidence type="ECO:0000313" key="1">
    <source>
        <dbReference type="EMBL" id="PHN07684.1"/>
    </source>
</evidence>
<organism evidence="1 2">
    <name type="scientific">Flavilitoribacter nigricans (strain ATCC 23147 / DSM 23189 / NBRC 102662 / NCIMB 1420 / SS-2)</name>
    <name type="common">Lewinella nigricans</name>
    <dbReference type="NCBI Taxonomy" id="1122177"/>
    <lineage>
        <taxon>Bacteria</taxon>
        <taxon>Pseudomonadati</taxon>
        <taxon>Bacteroidota</taxon>
        <taxon>Saprospiria</taxon>
        <taxon>Saprospirales</taxon>
        <taxon>Lewinellaceae</taxon>
        <taxon>Flavilitoribacter</taxon>
    </lineage>
</organism>
<accession>A0A2D0NGP9</accession>
<gene>
    <name evidence="1" type="ORF">CRP01_06175</name>
</gene>
<evidence type="ECO:0000313" key="2">
    <source>
        <dbReference type="Proteomes" id="UP000223913"/>
    </source>
</evidence>
<sequence length="98" mass="10857">MLLAMAVHGGDSGRDQDRSHLVVINPIYTVCRNREREHVPVNSHTAWMNGPADCAGRKKSKVAKSPPTHYTVPLNQEMMDRTKVSYGIYPNGRGAIAQ</sequence>
<reference evidence="1 2" key="1">
    <citation type="submission" date="2017-10" db="EMBL/GenBank/DDBJ databases">
        <title>The draft genome sequence of Lewinella nigricans NBRC 102662.</title>
        <authorList>
            <person name="Wang K."/>
        </authorList>
    </citation>
    <scope>NUCLEOTIDE SEQUENCE [LARGE SCALE GENOMIC DNA]</scope>
    <source>
        <strain evidence="1 2">NBRC 102662</strain>
    </source>
</reference>
<dbReference type="AlphaFoldDB" id="A0A2D0NGP9"/>